<dbReference type="AlphaFoldDB" id="A0A7J6W5B8"/>
<keyword evidence="1" id="KW-1133">Transmembrane helix</keyword>
<keyword evidence="2" id="KW-0547">Nucleotide-binding</keyword>
<evidence type="ECO:0000313" key="3">
    <source>
        <dbReference type="Proteomes" id="UP000554482"/>
    </source>
</evidence>
<gene>
    <name evidence="2" type="ORF">FRX31_018022</name>
</gene>
<evidence type="ECO:0000313" key="2">
    <source>
        <dbReference type="EMBL" id="KAF5192391.1"/>
    </source>
</evidence>
<dbReference type="EMBL" id="JABWDY010021416">
    <property type="protein sequence ID" value="KAF5192391.1"/>
    <property type="molecule type" value="Genomic_DNA"/>
</dbReference>
<dbReference type="GO" id="GO:0005524">
    <property type="term" value="F:ATP binding"/>
    <property type="evidence" value="ECO:0007669"/>
    <property type="project" value="UniProtKB-KW"/>
</dbReference>
<comment type="caution">
    <text evidence="2">The sequence shown here is derived from an EMBL/GenBank/DDBJ whole genome shotgun (WGS) entry which is preliminary data.</text>
</comment>
<organism evidence="2 3">
    <name type="scientific">Thalictrum thalictroides</name>
    <name type="common">Rue-anemone</name>
    <name type="synonym">Anemone thalictroides</name>
    <dbReference type="NCBI Taxonomy" id="46969"/>
    <lineage>
        <taxon>Eukaryota</taxon>
        <taxon>Viridiplantae</taxon>
        <taxon>Streptophyta</taxon>
        <taxon>Embryophyta</taxon>
        <taxon>Tracheophyta</taxon>
        <taxon>Spermatophyta</taxon>
        <taxon>Magnoliopsida</taxon>
        <taxon>Ranunculales</taxon>
        <taxon>Ranunculaceae</taxon>
        <taxon>Thalictroideae</taxon>
        <taxon>Thalictrum</taxon>
    </lineage>
</organism>
<accession>A0A7J6W5B8</accession>
<feature type="transmembrane region" description="Helical" evidence="1">
    <location>
        <begin position="68"/>
        <end position="94"/>
    </location>
</feature>
<dbReference type="Proteomes" id="UP000554482">
    <property type="component" value="Unassembled WGS sequence"/>
</dbReference>
<dbReference type="PANTHER" id="PTHR33133:SF5">
    <property type="entry name" value="OS08G0107100 PROTEIN"/>
    <property type="match status" value="1"/>
</dbReference>
<dbReference type="OrthoDB" id="1971443at2759"/>
<protein>
    <submittedName>
        <fullName evidence="2">Atp-binding cassette sub-family a member like</fullName>
    </submittedName>
</protein>
<reference evidence="2 3" key="1">
    <citation type="submission" date="2020-06" db="EMBL/GenBank/DDBJ databases">
        <title>Transcriptomic and genomic resources for Thalictrum thalictroides and T. hernandezii: Facilitating candidate gene discovery in an emerging model plant lineage.</title>
        <authorList>
            <person name="Arias T."/>
            <person name="Riano-Pachon D.M."/>
            <person name="Di Stilio V.S."/>
        </authorList>
    </citation>
    <scope>NUCLEOTIDE SEQUENCE [LARGE SCALE GENOMIC DNA]</scope>
    <source>
        <strain evidence="3">cv. WT478/WT964</strain>
        <tissue evidence="2">Leaves</tissue>
    </source>
</reference>
<feature type="transmembrane region" description="Helical" evidence="1">
    <location>
        <begin position="100"/>
        <end position="124"/>
    </location>
</feature>
<sequence length="135" mass="15240">MHIGYEHQIVYEIVCALLALAGMVFSLIFFLLPTSTIIYTIACIYTAKKFTFKTILRVVPKAWMKLMVTFAIQSLIMLAYNFVAILVLLPPIIWLTGTGLFLFIIFAVLYVIGLVYISIIWSLANVVTLLEDLKG</sequence>
<name>A0A7J6W5B8_THATH</name>
<keyword evidence="2" id="KW-0067">ATP-binding</keyword>
<keyword evidence="3" id="KW-1185">Reference proteome</keyword>
<keyword evidence="1" id="KW-0472">Membrane</keyword>
<feature type="non-terminal residue" evidence="2">
    <location>
        <position position="135"/>
    </location>
</feature>
<proteinExistence type="predicted"/>
<dbReference type="PANTHER" id="PTHR33133">
    <property type="entry name" value="OS08G0107100 PROTEIN-RELATED"/>
    <property type="match status" value="1"/>
</dbReference>
<keyword evidence="1" id="KW-0812">Transmembrane</keyword>
<evidence type="ECO:0000256" key="1">
    <source>
        <dbReference type="SAM" id="Phobius"/>
    </source>
</evidence>
<feature type="transmembrane region" description="Helical" evidence="1">
    <location>
        <begin position="9"/>
        <end position="31"/>
    </location>
</feature>